<dbReference type="Proteomes" id="UP000326944">
    <property type="component" value="Chromosome"/>
</dbReference>
<dbReference type="SFLD" id="SFLDG01123">
    <property type="entry name" value="methyltransferase_(Class_B)"/>
    <property type="match status" value="1"/>
</dbReference>
<dbReference type="InterPro" id="IPR006158">
    <property type="entry name" value="Cobalamin-bd"/>
</dbReference>
<name>A0A5P8NY40_9BACT</name>
<organism evidence="10 11">
    <name type="scientific">Sulfurimonas lithotrophica</name>
    <dbReference type="NCBI Taxonomy" id="2590022"/>
    <lineage>
        <taxon>Bacteria</taxon>
        <taxon>Pseudomonadati</taxon>
        <taxon>Campylobacterota</taxon>
        <taxon>Epsilonproteobacteria</taxon>
        <taxon>Campylobacterales</taxon>
        <taxon>Sulfurimonadaceae</taxon>
        <taxon>Sulfurimonas</taxon>
    </lineage>
</organism>
<evidence type="ECO:0000256" key="4">
    <source>
        <dbReference type="ARBA" id="ARBA00022691"/>
    </source>
</evidence>
<dbReference type="InterPro" id="IPR036724">
    <property type="entry name" value="Cobalamin-bd_sf"/>
</dbReference>
<keyword evidence="11" id="KW-1185">Reference proteome</keyword>
<keyword evidence="3" id="KW-0808">Transferase</keyword>
<dbReference type="Pfam" id="PF04055">
    <property type="entry name" value="Radical_SAM"/>
    <property type="match status" value="1"/>
</dbReference>
<dbReference type="GO" id="GO:0031419">
    <property type="term" value="F:cobalamin binding"/>
    <property type="evidence" value="ECO:0007669"/>
    <property type="project" value="InterPro"/>
</dbReference>
<dbReference type="InterPro" id="IPR023404">
    <property type="entry name" value="rSAM_horseshoe"/>
</dbReference>
<keyword evidence="5" id="KW-0479">Metal-binding</keyword>
<dbReference type="CDD" id="cd02068">
    <property type="entry name" value="radical_SAM_B12_BD"/>
    <property type="match status" value="1"/>
</dbReference>
<dbReference type="EMBL" id="CP043617">
    <property type="protein sequence ID" value="QFR48353.1"/>
    <property type="molecule type" value="Genomic_DNA"/>
</dbReference>
<keyword evidence="7" id="KW-0411">Iron-sulfur</keyword>
<gene>
    <name evidence="10" type="ORF">FJR48_00870</name>
</gene>
<dbReference type="InterPro" id="IPR007197">
    <property type="entry name" value="rSAM"/>
</dbReference>
<keyword evidence="2" id="KW-0489">Methyltransferase</keyword>
<keyword evidence="6" id="KW-0408">Iron</keyword>
<feature type="domain" description="Radical SAM core" evidence="9">
    <location>
        <begin position="175"/>
        <end position="385"/>
    </location>
</feature>
<evidence type="ECO:0000256" key="1">
    <source>
        <dbReference type="ARBA" id="ARBA00001966"/>
    </source>
</evidence>
<dbReference type="Gene3D" id="3.40.50.280">
    <property type="entry name" value="Cobalamin-binding domain"/>
    <property type="match status" value="1"/>
</dbReference>
<dbReference type="InterPro" id="IPR034466">
    <property type="entry name" value="Methyltransferase_Class_B"/>
</dbReference>
<keyword evidence="4" id="KW-0949">S-adenosyl-L-methionine</keyword>
<dbReference type="PANTHER" id="PTHR43409:SF7">
    <property type="entry name" value="BLL1977 PROTEIN"/>
    <property type="match status" value="1"/>
</dbReference>
<dbReference type="CDD" id="cd01335">
    <property type="entry name" value="Radical_SAM"/>
    <property type="match status" value="1"/>
</dbReference>
<comment type="cofactor">
    <cofactor evidence="1">
        <name>[4Fe-4S] cluster</name>
        <dbReference type="ChEBI" id="CHEBI:49883"/>
    </cofactor>
</comment>
<dbReference type="InterPro" id="IPR058240">
    <property type="entry name" value="rSAM_sf"/>
</dbReference>
<dbReference type="SUPFAM" id="SSF102114">
    <property type="entry name" value="Radical SAM enzymes"/>
    <property type="match status" value="1"/>
</dbReference>
<accession>A0A5P8NY40</accession>
<proteinExistence type="predicted"/>
<reference evidence="10 11" key="1">
    <citation type="submission" date="2019-09" db="EMBL/GenBank/DDBJ databases">
        <title>Sulfurimonas gotlandica sp. nov., a chemoautotrophic and psychrotolerant epsilonproteobacterium isolated from a pelagic redoxcline, and an emended description of the genus Sulfurimonas.</title>
        <authorList>
            <person name="Wang S."/>
            <person name="Jiang L."/>
            <person name="Shao S."/>
        </authorList>
    </citation>
    <scope>NUCLEOTIDE SEQUENCE [LARGE SCALE GENOMIC DNA]</scope>
    <source>
        <strain evidence="10 11">GYSZ_1</strain>
    </source>
</reference>
<evidence type="ECO:0000313" key="10">
    <source>
        <dbReference type="EMBL" id="QFR48353.1"/>
    </source>
</evidence>
<dbReference type="AlphaFoldDB" id="A0A5P8NY40"/>
<evidence type="ECO:0000256" key="6">
    <source>
        <dbReference type="ARBA" id="ARBA00023004"/>
    </source>
</evidence>
<dbReference type="SUPFAM" id="SSF52242">
    <property type="entry name" value="Cobalamin (vitamin B12)-binding domain"/>
    <property type="match status" value="1"/>
</dbReference>
<dbReference type="PROSITE" id="PS51332">
    <property type="entry name" value="B12_BINDING"/>
    <property type="match status" value="1"/>
</dbReference>
<dbReference type="GO" id="GO:0046872">
    <property type="term" value="F:metal ion binding"/>
    <property type="evidence" value="ECO:0007669"/>
    <property type="project" value="UniProtKB-KW"/>
</dbReference>
<evidence type="ECO:0000256" key="5">
    <source>
        <dbReference type="ARBA" id="ARBA00022723"/>
    </source>
</evidence>
<dbReference type="PROSITE" id="PS51918">
    <property type="entry name" value="RADICAL_SAM"/>
    <property type="match status" value="1"/>
</dbReference>
<dbReference type="RefSeq" id="WP_152306296.1">
    <property type="nucleotide sequence ID" value="NZ_CP043617.1"/>
</dbReference>
<dbReference type="Pfam" id="PF02310">
    <property type="entry name" value="B12-binding"/>
    <property type="match status" value="1"/>
</dbReference>
<evidence type="ECO:0000256" key="3">
    <source>
        <dbReference type="ARBA" id="ARBA00022679"/>
    </source>
</evidence>
<dbReference type="Gene3D" id="3.80.30.20">
    <property type="entry name" value="tm_1862 like domain"/>
    <property type="match status" value="1"/>
</dbReference>
<dbReference type="SFLD" id="SFLDG01082">
    <property type="entry name" value="B12-binding_domain_containing"/>
    <property type="match status" value="1"/>
</dbReference>
<evidence type="ECO:0000256" key="7">
    <source>
        <dbReference type="ARBA" id="ARBA00023014"/>
    </source>
</evidence>
<evidence type="ECO:0000259" key="9">
    <source>
        <dbReference type="PROSITE" id="PS51918"/>
    </source>
</evidence>
<protein>
    <submittedName>
        <fullName evidence="10">Radical SAM protein</fullName>
    </submittedName>
</protein>
<dbReference type="KEGG" id="sulg:FJR48_00870"/>
<feature type="domain" description="B12-binding" evidence="8">
    <location>
        <begin position="1"/>
        <end position="142"/>
    </location>
</feature>
<evidence type="ECO:0000259" key="8">
    <source>
        <dbReference type="PROSITE" id="PS51332"/>
    </source>
</evidence>
<dbReference type="SFLD" id="SFLDS00029">
    <property type="entry name" value="Radical_SAM"/>
    <property type="match status" value="1"/>
</dbReference>
<evidence type="ECO:0000256" key="2">
    <source>
        <dbReference type="ARBA" id="ARBA00022603"/>
    </source>
</evidence>
<dbReference type="InterPro" id="IPR051198">
    <property type="entry name" value="BchE-like"/>
</dbReference>
<dbReference type="SMART" id="SM00729">
    <property type="entry name" value="Elp3"/>
    <property type="match status" value="1"/>
</dbReference>
<dbReference type="PANTHER" id="PTHR43409">
    <property type="entry name" value="ANAEROBIC MAGNESIUM-PROTOPORPHYRIN IX MONOMETHYL ESTER CYCLASE-RELATED"/>
    <property type="match status" value="1"/>
</dbReference>
<dbReference type="GO" id="GO:0005829">
    <property type="term" value="C:cytosol"/>
    <property type="evidence" value="ECO:0007669"/>
    <property type="project" value="TreeGrafter"/>
</dbReference>
<dbReference type="OrthoDB" id="9804952at2"/>
<sequence>MNILLMTGIANDPKDTDLADHMPIGLGYIAANIKKLTDYNIDIIDVEHKGYSINDLIEIIRNSSIDIIGISAFISNYLFCIEFTKKIKDCFPNIKIVIGGPLPTSTPELVLDNCQVDVIVKGAGEMAFIDIVNNIKLDSYYYNSNNNVVIGYFPENMDDLPSPDWELMDYKSYHYLPPWSDFPILSSRGCPYKCNYCYKINGDVFKERSIDNLFEELLFVINKLERKTFMMQDDLFFVKPKRVINFCNKIIENKLDIKWSAISRIDLLNEEVAKLLSKAGCKSVGIGIESGSKDMLKAMNKKLSLEKTAKNLAILRKYNIKAMPYVIIGYPGETLETLKETERFLIDNKIYSGMTYAFPFPATELWNIAKERNMLPDLKDYAGRKSFDVSKFQWNFTSIESNILHKYVESMKNRVLSAFIDNYLNDNNHKLDKADNIFIYGVGFLGRGLYDKLKNSKFSDKVEAFIDDDPSRNNKDCMGLRVYSLKEANIKSNDLCIIANSYFPEIMEEKVKNINNNISTITLA</sequence>
<evidence type="ECO:0000313" key="11">
    <source>
        <dbReference type="Proteomes" id="UP000326944"/>
    </source>
</evidence>
<dbReference type="GO" id="GO:0051539">
    <property type="term" value="F:4 iron, 4 sulfur cluster binding"/>
    <property type="evidence" value="ECO:0007669"/>
    <property type="project" value="UniProtKB-KW"/>
</dbReference>
<dbReference type="Gene3D" id="3.40.50.720">
    <property type="entry name" value="NAD(P)-binding Rossmann-like Domain"/>
    <property type="match status" value="1"/>
</dbReference>
<dbReference type="InterPro" id="IPR006638">
    <property type="entry name" value="Elp3/MiaA/NifB-like_rSAM"/>
</dbReference>
<dbReference type="GO" id="GO:0003824">
    <property type="term" value="F:catalytic activity"/>
    <property type="evidence" value="ECO:0007669"/>
    <property type="project" value="InterPro"/>
</dbReference>